<evidence type="ECO:0000313" key="8">
    <source>
        <dbReference type="EMBL" id="SON55891.1"/>
    </source>
</evidence>
<keyword evidence="4" id="KW-0067">ATP-binding</keyword>
<dbReference type="AlphaFoldDB" id="A0A2C9D816"/>
<feature type="region of interest" description="Disordered" evidence="5">
    <location>
        <begin position="337"/>
        <end position="420"/>
    </location>
</feature>
<keyword evidence="6" id="KW-0472">Membrane</keyword>
<feature type="compositionally biased region" description="Polar residues" evidence="5">
    <location>
        <begin position="344"/>
        <end position="361"/>
    </location>
</feature>
<keyword evidence="6" id="KW-0812">Transmembrane</keyword>
<evidence type="ECO:0000256" key="1">
    <source>
        <dbReference type="ARBA" id="ARBA00022679"/>
    </source>
</evidence>
<evidence type="ECO:0000259" key="7">
    <source>
        <dbReference type="PROSITE" id="PS50011"/>
    </source>
</evidence>
<dbReference type="GO" id="GO:0004674">
    <property type="term" value="F:protein serine/threonine kinase activity"/>
    <property type="evidence" value="ECO:0007669"/>
    <property type="project" value="UniProtKB-EC"/>
</dbReference>
<gene>
    <name evidence="8" type="primary">stkP</name>
    <name evidence="8" type="ORF">HDIA_2350</name>
</gene>
<feature type="transmembrane region" description="Helical" evidence="6">
    <location>
        <begin position="430"/>
        <end position="451"/>
    </location>
</feature>
<dbReference type="InterPro" id="IPR008266">
    <property type="entry name" value="Tyr_kinase_AS"/>
</dbReference>
<dbReference type="EC" id="2.7.11.1" evidence="8"/>
<dbReference type="Gene3D" id="3.30.200.20">
    <property type="entry name" value="Phosphorylase Kinase, domain 1"/>
    <property type="match status" value="1"/>
</dbReference>
<evidence type="ECO:0000256" key="4">
    <source>
        <dbReference type="ARBA" id="ARBA00022840"/>
    </source>
</evidence>
<dbReference type="PROSITE" id="PS50011">
    <property type="entry name" value="PROTEIN_KINASE_DOM"/>
    <property type="match status" value="1"/>
</dbReference>
<feature type="domain" description="Protein kinase" evidence="7">
    <location>
        <begin position="25"/>
        <end position="288"/>
    </location>
</feature>
<keyword evidence="1 8" id="KW-0808">Transferase</keyword>
<dbReference type="CDD" id="cd14014">
    <property type="entry name" value="STKc_PknB_like"/>
    <property type="match status" value="1"/>
</dbReference>
<dbReference type="PANTHER" id="PTHR43289">
    <property type="entry name" value="MITOGEN-ACTIVATED PROTEIN KINASE KINASE KINASE 20-RELATED"/>
    <property type="match status" value="1"/>
</dbReference>
<dbReference type="OrthoDB" id="9801841at2"/>
<evidence type="ECO:0000313" key="9">
    <source>
        <dbReference type="Proteomes" id="UP000223606"/>
    </source>
</evidence>
<evidence type="ECO:0000256" key="2">
    <source>
        <dbReference type="ARBA" id="ARBA00022741"/>
    </source>
</evidence>
<dbReference type="Proteomes" id="UP000223606">
    <property type="component" value="Chromosome 1"/>
</dbReference>
<keyword evidence="9" id="KW-1185">Reference proteome</keyword>
<feature type="region of interest" description="Disordered" evidence="5">
    <location>
        <begin position="471"/>
        <end position="492"/>
    </location>
</feature>
<dbReference type="PROSITE" id="PS00109">
    <property type="entry name" value="PROTEIN_KINASE_TYR"/>
    <property type="match status" value="1"/>
</dbReference>
<dbReference type="PANTHER" id="PTHR43289:SF34">
    <property type="entry name" value="SERINE_THREONINE-PROTEIN KINASE YBDM-RELATED"/>
    <property type="match status" value="1"/>
</dbReference>
<keyword evidence="6" id="KW-1133">Transmembrane helix</keyword>
<keyword evidence="2" id="KW-0547">Nucleotide-binding</keyword>
<dbReference type="InterPro" id="IPR011009">
    <property type="entry name" value="Kinase-like_dom_sf"/>
</dbReference>
<feature type="compositionally biased region" description="Low complexity" evidence="5">
    <location>
        <begin position="402"/>
        <end position="420"/>
    </location>
</feature>
<accession>A0A2C9D816</accession>
<dbReference type="InterPro" id="IPR000719">
    <property type="entry name" value="Prot_kinase_dom"/>
</dbReference>
<organism evidence="8 9">
    <name type="scientific">Hartmannibacter diazotrophicus</name>
    <dbReference type="NCBI Taxonomy" id="1482074"/>
    <lineage>
        <taxon>Bacteria</taxon>
        <taxon>Pseudomonadati</taxon>
        <taxon>Pseudomonadota</taxon>
        <taxon>Alphaproteobacteria</taxon>
        <taxon>Hyphomicrobiales</taxon>
        <taxon>Pleomorphomonadaceae</taxon>
        <taxon>Hartmannibacter</taxon>
    </lineage>
</organism>
<dbReference type="GO" id="GO:0005524">
    <property type="term" value="F:ATP binding"/>
    <property type="evidence" value="ECO:0007669"/>
    <property type="project" value="UniProtKB-KW"/>
</dbReference>
<protein>
    <submittedName>
        <fullName evidence="8">Serine/threonine-protein kinase StkP</fullName>
        <ecNumber evidence="8">2.7.11.1</ecNumber>
    </submittedName>
</protein>
<evidence type="ECO:0000256" key="6">
    <source>
        <dbReference type="SAM" id="Phobius"/>
    </source>
</evidence>
<dbReference type="Gene3D" id="1.10.510.10">
    <property type="entry name" value="Transferase(Phosphotransferase) domain 1"/>
    <property type="match status" value="1"/>
</dbReference>
<name>A0A2C9D816_9HYPH</name>
<evidence type="ECO:0000256" key="3">
    <source>
        <dbReference type="ARBA" id="ARBA00022777"/>
    </source>
</evidence>
<keyword evidence="3 8" id="KW-0418">Kinase</keyword>
<reference evidence="9" key="1">
    <citation type="submission" date="2017-09" db="EMBL/GenBank/DDBJ databases">
        <title>Genome sequence of Nannocystis excedens DSM 71.</title>
        <authorList>
            <person name="Blom J."/>
        </authorList>
    </citation>
    <scope>NUCLEOTIDE SEQUENCE [LARGE SCALE GENOMIC DNA]</scope>
    <source>
        <strain evidence="9">type strain: E19</strain>
    </source>
</reference>
<dbReference type="SUPFAM" id="SSF56112">
    <property type="entry name" value="Protein kinase-like (PK-like)"/>
    <property type="match status" value="1"/>
</dbReference>
<evidence type="ECO:0000256" key="5">
    <source>
        <dbReference type="SAM" id="MobiDB-lite"/>
    </source>
</evidence>
<dbReference type="EMBL" id="LT960614">
    <property type="protein sequence ID" value="SON55891.1"/>
    <property type="molecule type" value="Genomic_DNA"/>
</dbReference>
<feature type="compositionally biased region" description="Basic and acidic residues" evidence="5">
    <location>
        <begin position="386"/>
        <end position="395"/>
    </location>
</feature>
<sequence>MQDDENTQKPQPGPIEVGVILNGVYSVESWIADGGMGSIFKGRNIHIGDPVAIKSILPEHARDDMILRLFQREAQVLGRLAHPAIVRYLMFAIDPNLQQPYLAMEFVKGISLAARLKQAPLALDEAHQVAIRVASGLQAAHSVGIIHRDLSPDNILLENGDVGSAKIIDFGIARAAAEAIPAGTILGGQFAGRFLYASPEQLGLYDADVTPRSDIYSLALVLAAMLRGDPLDMGGSHAEVIEKRMRLPDLSSIDEAMRPVLRAMLQPNAKERPADMAAVIRLLEESSLPAGTILAPRERPQAHANDATVVSQLGGLGGSSSGPAALSNALHALKSAGTGAGSDAGQSDTPPASLPQFQPVPSVSDADAGQGDGRPDISGEAAPDTGGEKPADTARETVSAEPPASRPKAGASAASRPSAKRPAAASWRSAMPAALLGLLAVAVMAAGIGFVMHPEWFGMDRTADRIETVERITSGNTGNGRPPPDSPAVDTADDQIRATTPATEAEPSFDAASATKFIADFASGPCHFARLAALADQRPRIEALGNDKDAVLRLQSAFATKFGIVPEFVFRPVVSEQCNSLSFLSRVRERGGTMSDITLGKERVQPGDSTEIRLKGQTGKTTYLLYVANDGRVYNISSLLTWAGTDASGTLTSRPSQSASPMPQLLLSIEASTPIDLVEQMNGLVLAKGFFDELTAIDGRTQAITGAGLAYLTIGGG</sequence>
<dbReference type="RefSeq" id="WP_099556339.1">
    <property type="nucleotide sequence ID" value="NZ_LT960614.1"/>
</dbReference>
<proteinExistence type="predicted"/>
<dbReference type="Pfam" id="PF00069">
    <property type="entry name" value="Pkinase"/>
    <property type="match status" value="1"/>
</dbReference>
<dbReference type="KEGG" id="hdi:HDIA_2350"/>